<dbReference type="KEGG" id="anf:AQPE_2414"/>
<keyword evidence="1" id="KW-0812">Transmembrane</keyword>
<dbReference type="Proteomes" id="UP001193389">
    <property type="component" value="Chromosome"/>
</dbReference>
<evidence type="ECO:0000313" key="2">
    <source>
        <dbReference type="EMBL" id="BBE18252.1"/>
    </source>
</evidence>
<dbReference type="InterPro" id="IPR025961">
    <property type="entry name" value="Metal_resist"/>
</dbReference>
<dbReference type="AlphaFoldDB" id="A0A5K7S9K9"/>
<evidence type="ECO:0008006" key="4">
    <source>
        <dbReference type="Google" id="ProtNLM"/>
    </source>
</evidence>
<name>A0A5K7S9K9_9BACT</name>
<dbReference type="Gene3D" id="1.20.120.1490">
    <property type="match status" value="1"/>
</dbReference>
<keyword evidence="1" id="KW-0472">Membrane</keyword>
<reference evidence="2" key="1">
    <citation type="journal article" date="2020" name="Int. J. Syst. Evol. Microbiol.">
        <title>Aquipluma nitroreducens gen. nov. sp. nov., a novel facultatively anaerobic bacterium isolated from a freshwater lake.</title>
        <authorList>
            <person name="Watanabe M."/>
            <person name="Kojima H."/>
            <person name="Fukui M."/>
        </authorList>
    </citation>
    <scope>NUCLEOTIDE SEQUENCE</scope>
    <source>
        <strain evidence="2">MeG22</strain>
    </source>
</reference>
<dbReference type="EMBL" id="AP018694">
    <property type="protein sequence ID" value="BBE18252.1"/>
    <property type="molecule type" value="Genomic_DNA"/>
</dbReference>
<evidence type="ECO:0000256" key="1">
    <source>
        <dbReference type="SAM" id="Phobius"/>
    </source>
</evidence>
<sequence>MSLTNKNRTLIWIIIILVATNLSTIGSFYYHRLTETKNEGTKQGEQMAIPGEQRTRFFRDQLNLTAEQLDQFRDINRTFNRTARSIEMNLAQLREDMITELGTQNPDSTRLDQIAIEVGNNHRELKQVTTTFYLNMKKICTAEQQAKLHEIFQSMLNKDNQVNLPRPGNQGGRWRNQ</sequence>
<keyword evidence="3" id="KW-1185">Reference proteome</keyword>
<keyword evidence="1" id="KW-1133">Transmembrane helix</keyword>
<dbReference type="Pfam" id="PF13801">
    <property type="entry name" value="Metal_resist"/>
    <property type="match status" value="1"/>
</dbReference>
<protein>
    <recommendedName>
        <fullName evidence="4">Periplasmic heavy metal sensor</fullName>
    </recommendedName>
</protein>
<accession>A0A5K7S9K9</accession>
<dbReference type="RefSeq" id="WP_318351176.1">
    <property type="nucleotide sequence ID" value="NZ_AP018694.1"/>
</dbReference>
<proteinExistence type="predicted"/>
<feature type="transmembrane region" description="Helical" evidence="1">
    <location>
        <begin position="9"/>
        <end position="30"/>
    </location>
</feature>
<evidence type="ECO:0000313" key="3">
    <source>
        <dbReference type="Proteomes" id="UP001193389"/>
    </source>
</evidence>
<organism evidence="2 3">
    <name type="scientific">Aquipluma nitroreducens</name>
    <dbReference type="NCBI Taxonomy" id="2010828"/>
    <lineage>
        <taxon>Bacteria</taxon>
        <taxon>Pseudomonadati</taxon>
        <taxon>Bacteroidota</taxon>
        <taxon>Bacteroidia</taxon>
        <taxon>Marinilabiliales</taxon>
        <taxon>Prolixibacteraceae</taxon>
        <taxon>Aquipluma</taxon>
    </lineage>
</organism>
<gene>
    <name evidence="2" type="ORF">AQPE_2414</name>
</gene>